<dbReference type="EMBL" id="BAAARJ010000020">
    <property type="protein sequence ID" value="GAA2631461.1"/>
    <property type="molecule type" value="Genomic_DNA"/>
</dbReference>
<feature type="region of interest" description="Disordered" evidence="1">
    <location>
        <begin position="1"/>
        <end position="80"/>
    </location>
</feature>
<organism evidence="3 4">
    <name type="scientific">Streptomyces axinellae</name>
    <dbReference type="NCBI Taxonomy" id="552788"/>
    <lineage>
        <taxon>Bacteria</taxon>
        <taxon>Bacillati</taxon>
        <taxon>Actinomycetota</taxon>
        <taxon>Actinomycetes</taxon>
        <taxon>Kitasatosporales</taxon>
        <taxon>Streptomycetaceae</taxon>
        <taxon>Streptomyces</taxon>
    </lineage>
</organism>
<comment type="caution">
    <text evidence="3">The sequence shown here is derived from an EMBL/GenBank/DDBJ whole genome shotgun (WGS) entry which is preliminary data.</text>
</comment>
<feature type="compositionally biased region" description="Low complexity" evidence="1">
    <location>
        <begin position="1"/>
        <end position="30"/>
    </location>
</feature>
<reference evidence="4" key="1">
    <citation type="journal article" date="2019" name="Int. J. Syst. Evol. Microbiol.">
        <title>The Global Catalogue of Microorganisms (GCM) 10K type strain sequencing project: providing services to taxonomists for standard genome sequencing and annotation.</title>
        <authorList>
            <consortium name="The Broad Institute Genomics Platform"/>
            <consortium name="The Broad Institute Genome Sequencing Center for Infectious Disease"/>
            <person name="Wu L."/>
            <person name="Ma J."/>
        </authorList>
    </citation>
    <scope>NUCLEOTIDE SEQUENCE [LARGE SCALE GENOMIC DNA]</scope>
    <source>
        <strain evidence="4">JCM 16373</strain>
    </source>
</reference>
<proteinExistence type="predicted"/>
<protein>
    <recommendedName>
        <fullName evidence="5">Integral membrane protein</fullName>
    </recommendedName>
</protein>
<keyword evidence="4" id="KW-1185">Reference proteome</keyword>
<evidence type="ECO:0008006" key="5">
    <source>
        <dbReference type="Google" id="ProtNLM"/>
    </source>
</evidence>
<dbReference type="RefSeq" id="WP_344569352.1">
    <property type="nucleotide sequence ID" value="NZ_BAAARJ010000020.1"/>
</dbReference>
<evidence type="ECO:0000313" key="4">
    <source>
        <dbReference type="Proteomes" id="UP001501447"/>
    </source>
</evidence>
<feature type="transmembrane region" description="Helical" evidence="2">
    <location>
        <begin position="200"/>
        <end position="221"/>
    </location>
</feature>
<sequence length="244" mass="24076">MATESTKTTTDKTSAADESAPEETSAPASAAEDRGTTGTLRKGAKTDSADASDEPEDAVGPRGEKSDHSNYSADGADDDLDDADAEREAALDAAERERAAGRGWGAGAAAVVSAGFGLASLTGTSFGEMLRERKQLIGQISSGAQGSGGSATEQVNALYGAPWHAAAVVNGIFAVLAVIVGGILLAVLNGRAGARPWMKAVGLGGLVLGVVGLIVAGGMYFDLFAAQPQVPATGGAGAGAGAGQ</sequence>
<evidence type="ECO:0000256" key="2">
    <source>
        <dbReference type="SAM" id="Phobius"/>
    </source>
</evidence>
<keyword evidence="2" id="KW-1133">Transmembrane helix</keyword>
<dbReference type="Proteomes" id="UP001501447">
    <property type="component" value="Unassembled WGS sequence"/>
</dbReference>
<feature type="transmembrane region" description="Helical" evidence="2">
    <location>
        <begin position="104"/>
        <end position="126"/>
    </location>
</feature>
<evidence type="ECO:0000313" key="3">
    <source>
        <dbReference type="EMBL" id="GAA2631461.1"/>
    </source>
</evidence>
<evidence type="ECO:0000256" key="1">
    <source>
        <dbReference type="SAM" id="MobiDB-lite"/>
    </source>
</evidence>
<feature type="transmembrane region" description="Helical" evidence="2">
    <location>
        <begin position="163"/>
        <end position="188"/>
    </location>
</feature>
<keyword evidence="2" id="KW-0472">Membrane</keyword>
<name>A0ABP6D3V5_9ACTN</name>
<accession>A0ABP6D3V5</accession>
<keyword evidence="2" id="KW-0812">Transmembrane</keyword>
<gene>
    <name evidence="3" type="ORF">GCM10009863_53990</name>
</gene>